<protein>
    <submittedName>
        <fullName evidence="3">Uncharacterized protein</fullName>
    </submittedName>
</protein>
<feature type="coiled-coil region" evidence="1">
    <location>
        <begin position="212"/>
        <end position="239"/>
    </location>
</feature>
<feature type="compositionally biased region" description="Polar residues" evidence="2">
    <location>
        <begin position="333"/>
        <end position="349"/>
    </location>
</feature>
<feature type="coiled-coil region" evidence="1">
    <location>
        <begin position="120"/>
        <end position="158"/>
    </location>
</feature>
<dbReference type="EMBL" id="JBAMIC010000011">
    <property type="protein sequence ID" value="KAK7100398.1"/>
    <property type="molecule type" value="Genomic_DNA"/>
</dbReference>
<feature type="compositionally biased region" description="Low complexity" evidence="2">
    <location>
        <begin position="321"/>
        <end position="330"/>
    </location>
</feature>
<gene>
    <name evidence="3" type="ORF">V1264_023359</name>
</gene>
<dbReference type="AlphaFoldDB" id="A0AAN9G9A5"/>
<dbReference type="Proteomes" id="UP001374579">
    <property type="component" value="Unassembled WGS sequence"/>
</dbReference>
<evidence type="ECO:0000313" key="3">
    <source>
        <dbReference type="EMBL" id="KAK7100398.1"/>
    </source>
</evidence>
<name>A0AAN9G9A5_9CAEN</name>
<accession>A0AAN9G9A5</accession>
<keyword evidence="1" id="KW-0175">Coiled coil</keyword>
<sequence>MGWNRSSSPIPQTSMVAGGSFATGYSSETRELLSKVDSQNLMIEKLESLVRTLNQEKEQYRKQIRDLQNEVGAISSRLNESTRVDPHLETQVDLMRYEVRMDMQRLQNMISASKTSSLCADSLERSFKDMQQNVHSEMEEIRRDVNSMTHRVGKLELNVSSNSASHTHRDTRDRLNLKRDALNGSASSLLGQSSGYLGHQPSPVNTGDVLQMRELRSTIAQFHNKLDSLESRLAASRAAPPAPTSLLSSVLRKSALRSYKPTPKLTLEDFLDDDDDDDDDDDVNSDLASLDLSDDTDLESDVTEDLSDDLDNLVRGEKTSTTKFTTGSKSPAKETTFSLPESDLANSDSDVGDLISDVDLDNLDLDSAASDPVDLDSLEDESVDLKLDDL</sequence>
<feature type="region of interest" description="Disordered" evidence="2">
    <location>
        <begin position="266"/>
        <end position="352"/>
    </location>
</feature>
<feature type="coiled-coil region" evidence="1">
    <location>
        <begin position="36"/>
        <end position="77"/>
    </location>
</feature>
<evidence type="ECO:0000313" key="4">
    <source>
        <dbReference type="Proteomes" id="UP001374579"/>
    </source>
</evidence>
<keyword evidence="4" id="KW-1185">Reference proteome</keyword>
<reference evidence="3 4" key="1">
    <citation type="submission" date="2024-02" db="EMBL/GenBank/DDBJ databases">
        <title>Chromosome-scale genome assembly of the rough periwinkle Littorina saxatilis.</title>
        <authorList>
            <person name="De Jode A."/>
            <person name="Faria R."/>
            <person name="Formenti G."/>
            <person name="Sims Y."/>
            <person name="Smith T.P."/>
            <person name="Tracey A."/>
            <person name="Wood J.M.D."/>
            <person name="Zagrodzka Z.B."/>
            <person name="Johannesson K."/>
            <person name="Butlin R.K."/>
            <person name="Leder E.H."/>
        </authorList>
    </citation>
    <scope>NUCLEOTIDE SEQUENCE [LARGE SCALE GENOMIC DNA]</scope>
    <source>
        <strain evidence="3">Snail1</strain>
        <tissue evidence="3">Muscle</tissue>
    </source>
</reference>
<organism evidence="3 4">
    <name type="scientific">Littorina saxatilis</name>
    <dbReference type="NCBI Taxonomy" id="31220"/>
    <lineage>
        <taxon>Eukaryota</taxon>
        <taxon>Metazoa</taxon>
        <taxon>Spiralia</taxon>
        <taxon>Lophotrochozoa</taxon>
        <taxon>Mollusca</taxon>
        <taxon>Gastropoda</taxon>
        <taxon>Caenogastropoda</taxon>
        <taxon>Littorinimorpha</taxon>
        <taxon>Littorinoidea</taxon>
        <taxon>Littorinidae</taxon>
        <taxon>Littorina</taxon>
    </lineage>
</organism>
<evidence type="ECO:0000256" key="1">
    <source>
        <dbReference type="SAM" id="Coils"/>
    </source>
</evidence>
<comment type="caution">
    <text evidence="3">The sequence shown here is derived from an EMBL/GenBank/DDBJ whole genome shotgun (WGS) entry which is preliminary data.</text>
</comment>
<feature type="compositionally biased region" description="Acidic residues" evidence="2">
    <location>
        <begin position="292"/>
        <end position="311"/>
    </location>
</feature>
<evidence type="ECO:0000256" key="2">
    <source>
        <dbReference type="SAM" id="MobiDB-lite"/>
    </source>
</evidence>
<feature type="compositionally biased region" description="Acidic residues" evidence="2">
    <location>
        <begin position="269"/>
        <end position="284"/>
    </location>
</feature>
<proteinExistence type="predicted"/>